<gene>
    <name evidence="1" type="ORF">TPAB3V08_LOCUS9237</name>
</gene>
<evidence type="ECO:0000313" key="2">
    <source>
        <dbReference type="Proteomes" id="UP001153148"/>
    </source>
</evidence>
<comment type="caution">
    <text evidence="1">The sequence shown here is derived from an EMBL/GenBank/DDBJ whole genome shotgun (WGS) entry which is preliminary data.</text>
</comment>
<reference evidence="1" key="1">
    <citation type="submission" date="2021-03" db="EMBL/GenBank/DDBJ databases">
        <authorList>
            <person name="Tran Van P."/>
        </authorList>
    </citation>
    <scope>NUCLEOTIDE SEQUENCE</scope>
</reference>
<sequence length="83" mass="9664">MWNEMSEEAKADYGEDYFEQRVLSLRYAIKNQGGDFSAILRTLSDAVSRTFPLPRYTPVTWPEKMQALVADHLPRSVYDILYT</sequence>
<dbReference type="Proteomes" id="UP001153148">
    <property type="component" value="Unassembled WGS sequence"/>
</dbReference>
<protein>
    <submittedName>
        <fullName evidence="1">Uncharacterized protein</fullName>
    </submittedName>
</protein>
<dbReference type="EMBL" id="CAJPIN010019516">
    <property type="protein sequence ID" value="CAG2062286.1"/>
    <property type="molecule type" value="Genomic_DNA"/>
</dbReference>
<name>A0ABN7P7F8_TIMPD</name>
<evidence type="ECO:0000313" key="1">
    <source>
        <dbReference type="EMBL" id="CAG2062286.1"/>
    </source>
</evidence>
<accession>A0ABN7P7F8</accession>
<organism evidence="1 2">
    <name type="scientific">Timema podura</name>
    <name type="common">Walking stick</name>
    <dbReference type="NCBI Taxonomy" id="61482"/>
    <lineage>
        <taxon>Eukaryota</taxon>
        <taxon>Metazoa</taxon>
        <taxon>Ecdysozoa</taxon>
        <taxon>Arthropoda</taxon>
        <taxon>Hexapoda</taxon>
        <taxon>Insecta</taxon>
        <taxon>Pterygota</taxon>
        <taxon>Neoptera</taxon>
        <taxon>Polyneoptera</taxon>
        <taxon>Phasmatodea</taxon>
        <taxon>Timematodea</taxon>
        <taxon>Timematoidea</taxon>
        <taxon>Timematidae</taxon>
        <taxon>Timema</taxon>
    </lineage>
</organism>
<keyword evidence="2" id="KW-1185">Reference proteome</keyword>
<proteinExistence type="predicted"/>